<feature type="compositionally biased region" description="Basic residues" evidence="1">
    <location>
        <begin position="29"/>
        <end position="39"/>
    </location>
</feature>
<feature type="region of interest" description="Disordered" evidence="1">
    <location>
        <begin position="250"/>
        <end position="331"/>
    </location>
</feature>
<feature type="compositionally biased region" description="Low complexity" evidence="1">
    <location>
        <begin position="40"/>
        <end position="54"/>
    </location>
</feature>
<gene>
    <name evidence="2" type="ORF">PVAP13_7NG177717</name>
</gene>
<dbReference type="EMBL" id="CM029050">
    <property type="protein sequence ID" value="KAG2566671.1"/>
    <property type="molecule type" value="Genomic_DNA"/>
</dbReference>
<accession>A0A8T0PW07</accession>
<feature type="compositionally biased region" description="Basic residues" evidence="1">
    <location>
        <begin position="260"/>
        <end position="285"/>
    </location>
</feature>
<sequence>MWRRFWTRGADVADRGRDSERERAEQSHCRRRRVRRPHARATAVEAGSCSSSPVCPASAPAPERRAPPAVCKPERPHLVLLLHAVVRAAATRPAHARAPPRLAVLLATAPLGPRPLLQSTQQAWPSWAAPRRSAAARGHDLACRGGACACQQRARRGVDALKPSTPTVADPKPAATAAGQTGEEREEEDPPTRPPEAASATACGPADAAAASSAPARRNASAGCLSTASALSTDLLSALRAMSGWVRASSPSSCLVAGGGRRRWARRAGRRTGLRRRRRRRRPGRGGRGAGAGAGRKEARGLEEGGGGHHRRRAAFGEHGGASSAAGAARARRQHALLPLFESLPLSPPTMARGPQAPPDGHLSATCPKPPPRHLKTTENEPGCQSCTVLQLRVSIVAGFVVGG</sequence>
<proteinExistence type="predicted"/>
<dbReference type="AlphaFoldDB" id="A0A8T0PW07"/>
<name>A0A8T0PW07_PANVG</name>
<feature type="region of interest" description="Disordered" evidence="1">
    <location>
        <begin position="161"/>
        <end position="211"/>
    </location>
</feature>
<evidence type="ECO:0000313" key="3">
    <source>
        <dbReference type="Proteomes" id="UP000823388"/>
    </source>
</evidence>
<protein>
    <submittedName>
        <fullName evidence="2">Uncharacterized protein</fullName>
    </submittedName>
</protein>
<reference evidence="2" key="1">
    <citation type="submission" date="2020-05" db="EMBL/GenBank/DDBJ databases">
        <title>WGS assembly of Panicum virgatum.</title>
        <authorList>
            <person name="Lovell J.T."/>
            <person name="Jenkins J."/>
            <person name="Shu S."/>
            <person name="Juenger T.E."/>
            <person name="Schmutz J."/>
        </authorList>
    </citation>
    <scope>NUCLEOTIDE SEQUENCE</scope>
    <source>
        <strain evidence="2">AP13</strain>
    </source>
</reference>
<keyword evidence="3" id="KW-1185">Reference proteome</keyword>
<feature type="compositionally biased region" description="Low complexity" evidence="1">
    <location>
        <begin position="195"/>
        <end position="211"/>
    </location>
</feature>
<feature type="region of interest" description="Disordered" evidence="1">
    <location>
        <begin position="346"/>
        <end position="380"/>
    </location>
</feature>
<feature type="region of interest" description="Disordered" evidence="1">
    <location>
        <begin position="1"/>
        <end position="54"/>
    </location>
</feature>
<organism evidence="2 3">
    <name type="scientific">Panicum virgatum</name>
    <name type="common">Blackwell switchgrass</name>
    <dbReference type="NCBI Taxonomy" id="38727"/>
    <lineage>
        <taxon>Eukaryota</taxon>
        <taxon>Viridiplantae</taxon>
        <taxon>Streptophyta</taxon>
        <taxon>Embryophyta</taxon>
        <taxon>Tracheophyta</taxon>
        <taxon>Spermatophyta</taxon>
        <taxon>Magnoliopsida</taxon>
        <taxon>Liliopsida</taxon>
        <taxon>Poales</taxon>
        <taxon>Poaceae</taxon>
        <taxon>PACMAD clade</taxon>
        <taxon>Panicoideae</taxon>
        <taxon>Panicodae</taxon>
        <taxon>Paniceae</taxon>
        <taxon>Panicinae</taxon>
        <taxon>Panicum</taxon>
        <taxon>Panicum sect. Hiantes</taxon>
    </lineage>
</organism>
<feature type="compositionally biased region" description="Basic and acidic residues" evidence="1">
    <location>
        <begin position="295"/>
        <end position="307"/>
    </location>
</feature>
<comment type="caution">
    <text evidence="2">The sequence shown here is derived from an EMBL/GenBank/DDBJ whole genome shotgun (WGS) entry which is preliminary data.</text>
</comment>
<evidence type="ECO:0000313" key="2">
    <source>
        <dbReference type="EMBL" id="KAG2566671.1"/>
    </source>
</evidence>
<evidence type="ECO:0000256" key="1">
    <source>
        <dbReference type="SAM" id="MobiDB-lite"/>
    </source>
</evidence>
<feature type="compositionally biased region" description="Basic and acidic residues" evidence="1">
    <location>
        <begin position="11"/>
        <end position="28"/>
    </location>
</feature>
<dbReference type="Proteomes" id="UP000823388">
    <property type="component" value="Chromosome 7N"/>
</dbReference>